<dbReference type="Proteomes" id="UP000054691">
    <property type="component" value="Unassembled WGS sequence"/>
</dbReference>
<keyword evidence="3" id="KW-1185">Reference proteome</keyword>
<evidence type="ECO:0000313" key="4">
    <source>
        <dbReference type="Proteomes" id="UP000254476"/>
    </source>
</evidence>
<reference evidence="2 4" key="2">
    <citation type="submission" date="2018-06" db="EMBL/GenBank/DDBJ databases">
        <authorList>
            <consortium name="Pathogen Informatics"/>
            <person name="Doyle S."/>
        </authorList>
    </citation>
    <scope>NUCLEOTIDE SEQUENCE [LARGE SCALE GENOMIC DNA]</scope>
    <source>
        <strain evidence="2 4">NCTC12388</strain>
    </source>
</reference>
<evidence type="ECO:0000313" key="2">
    <source>
        <dbReference type="EMBL" id="STX44822.1"/>
    </source>
</evidence>
<protein>
    <submittedName>
        <fullName evidence="2">Acyltransferase</fullName>
    </submittedName>
</protein>
<evidence type="ECO:0000313" key="1">
    <source>
        <dbReference type="EMBL" id="KTD15654.1"/>
    </source>
</evidence>
<keyword evidence="2" id="KW-0808">Transferase</keyword>
<keyword evidence="2" id="KW-0012">Acyltransferase</keyword>
<sequence length="129" mass="14715">MSFFLRLFCCVVFLSLLSCQGIRQHVLKERAIAQCTMICMQHFEFCKKNCVDNCPTCSAASQATAARDFEIYVHERKVEGKKVLRELNSYRDPLQCRKVTCNCQLDLIICKQSCAGVIPKKLQTVPNCI</sequence>
<dbReference type="AlphaFoldDB" id="A0A378JAL4"/>
<dbReference type="Proteomes" id="UP000254476">
    <property type="component" value="Unassembled WGS sequence"/>
</dbReference>
<dbReference type="GO" id="GO:0016746">
    <property type="term" value="F:acyltransferase activity"/>
    <property type="evidence" value="ECO:0007669"/>
    <property type="project" value="UniProtKB-KW"/>
</dbReference>
<dbReference type="PROSITE" id="PS51257">
    <property type="entry name" value="PROKAR_LIPOPROTEIN"/>
    <property type="match status" value="1"/>
</dbReference>
<dbReference type="EMBL" id="LNYE01000003">
    <property type="protein sequence ID" value="KTD15654.1"/>
    <property type="molecule type" value="Genomic_DNA"/>
</dbReference>
<proteinExistence type="predicted"/>
<evidence type="ECO:0000313" key="3">
    <source>
        <dbReference type="Proteomes" id="UP000054691"/>
    </source>
</evidence>
<dbReference type="RefSeq" id="WP_058497541.1">
    <property type="nucleotide sequence ID" value="NZ_CAAAHW010000009.1"/>
</dbReference>
<accession>A0A378JAL4</accession>
<dbReference type="OrthoDB" id="5646767at2"/>
<dbReference type="STRING" id="45066.Lgra_0320"/>
<gene>
    <name evidence="1" type="ORF">Lgra_0320</name>
    <name evidence="2" type="ORF">NCTC12388_01733</name>
</gene>
<dbReference type="EMBL" id="UGOB01000001">
    <property type="protein sequence ID" value="STX44822.1"/>
    <property type="molecule type" value="Genomic_DNA"/>
</dbReference>
<name>A0A378JAL4_9GAMM</name>
<reference evidence="1 3" key="1">
    <citation type="submission" date="2015-11" db="EMBL/GenBank/DDBJ databases">
        <title>Genomic analysis of 38 Legionella species identifies large and diverse effector repertoires.</title>
        <authorList>
            <person name="Burstein D."/>
            <person name="Amaro F."/>
            <person name="Zusman T."/>
            <person name="Lifshitz Z."/>
            <person name="Cohen O."/>
            <person name="Gilbert J.A."/>
            <person name="Pupko T."/>
            <person name="Shuman H.A."/>
            <person name="Segal G."/>
        </authorList>
    </citation>
    <scope>NUCLEOTIDE SEQUENCE [LARGE SCALE GENOMIC DNA]</scope>
    <source>
        <strain evidence="1 3">Lyon 8420412</strain>
    </source>
</reference>
<organism evidence="2 4">
    <name type="scientific">Legionella gratiana</name>
    <dbReference type="NCBI Taxonomy" id="45066"/>
    <lineage>
        <taxon>Bacteria</taxon>
        <taxon>Pseudomonadati</taxon>
        <taxon>Pseudomonadota</taxon>
        <taxon>Gammaproteobacteria</taxon>
        <taxon>Legionellales</taxon>
        <taxon>Legionellaceae</taxon>
        <taxon>Legionella</taxon>
    </lineage>
</organism>